<dbReference type="Pfam" id="PF13041">
    <property type="entry name" value="PPR_2"/>
    <property type="match status" value="1"/>
</dbReference>
<dbReference type="EMBL" id="SPRX01000005">
    <property type="protein sequence ID" value="TIC68966.1"/>
    <property type="molecule type" value="Genomic_DNA"/>
</dbReference>
<evidence type="ECO:0000256" key="1">
    <source>
        <dbReference type="ARBA" id="ARBA00007626"/>
    </source>
</evidence>
<comment type="similarity">
    <text evidence="1">Belongs to the PPR family. P subfamily.</text>
</comment>
<evidence type="ECO:0000313" key="4">
    <source>
        <dbReference type="Proteomes" id="UP000310708"/>
    </source>
</evidence>
<dbReference type="Gene3D" id="1.25.40.10">
    <property type="entry name" value="Tetratricopeptide repeat domain"/>
    <property type="match status" value="2"/>
</dbReference>
<dbReference type="AlphaFoldDB" id="A0A4T0TUN8"/>
<feature type="repeat" description="PPR" evidence="2">
    <location>
        <begin position="128"/>
        <end position="162"/>
    </location>
</feature>
<reference evidence="3 4" key="1">
    <citation type="submission" date="2019-03" db="EMBL/GenBank/DDBJ databases">
        <title>Sequencing 25 genomes of Wallemia mellicola.</title>
        <authorList>
            <person name="Gostincar C."/>
        </authorList>
    </citation>
    <scope>NUCLEOTIDE SEQUENCE [LARGE SCALE GENOMIC DNA]</scope>
    <source>
        <strain evidence="3 4">EXF-757</strain>
    </source>
</reference>
<dbReference type="InterPro" id="IPR002885">
    <property type="entry name" value="PPR_rpt"/>
</dbReference>
<accession>A0A4T0TUN8</accession>
<name>A0A4T0TUN8_9BASI</name>
<proteinExistence type="inferred from homology"/>
<dbReference type="PANTHER" id="PTHR46128">
    <property type="entry name" value="MITOCHONDRIAL GROUP I INTRON SPLICING FACTOR CCM1"/>
    <property type="match status" value="1"/>
</dbReference>
<organism evidence="3 4">
    <name type="scientific">Wallemia mellicola</name>
    <dbReference type="NCBI Taxonomy" id="1708541"/>
    <lineage>
        <taxon>Eukaryota</taxon>
        <taxon>Fungi</taxon>
        <taxon>Dikarya</taxon>
        <taxon>Basidiomycota</taxon>
        <taxon>Wallemiomycotina</taxon>
        <taxon>Wallemiomycetes</taxon>
        <taxon>Wallemiales</taxon>
        <taxon>Wallemiaceae</taxon>
        <taxon>Wallemia</taxon>
    </lineage>
</organism>
<evidence type="ECO:0000313" key="3">
    <source>
        <dbReference type="EMBL" id="TIC68966.1"/>
    </source>
</evidence>
<protein>
    <recommendedName>
        <fullName evidence="5">Pentacotripeptide-repeat region of PRORP domain-containing protein</fullName>
    </recommendedName>
</protein>
<dbReference type="Proteomes" id="UP000310708">
    <property type="component" value="Unassembled WGS sequence"/>
</dbReference>
<gene>
    <name evidence="3" type="ORF">E3Q01_00676</name>
</gene>
<dbReference type="PROSITE" id="PS51375">
    <property type="entry name" value="PPR"/>
    <property type="match status" value="1"/>
</dbReference>
<dbReference type="InterPro" id="IPR011990">
    <property type="entry name" value="TPR-like_helical_dom_sf"/>
</dbReference>
<sequence>MSWNADKTHSATKFVLSSSGLLDSVPPTICLTTPLWRSIHGLKIDVFIVFLQRRTDEMLGLFRQTVVLSTKRIPRRAPRKPTYDGTGKLQSTDSYLLAARVKELSQKKKFNEAYTVVQNESRGNGLANVVVWNQLLQESRMNQKPSDTYKLFMEMKKRGITPNSRSYTIVFRALSGVDKERPTKKVIEAAETIFRQFGIYQQSLDDEIDRNLVEEERSVLPINAYLSILSKVAHSKDMMDVFEDMADIGPSSADTYTYTTLFQGLLKAGQREDVERGLTLWKVYMDRLKDAWKHSKDTPECQRLLPDTALISTVLRLLSKGTPKDCKTGLMIAHIFLGVPSHSPFIEKKELNIPKVELNDRIIDSLYHLGLAAERPSLVIRHADFLLAMDSVKKYISTRSMFFALLACAQEGNSDKAIEYLHMMCTELRRAQPDSQSFDQAMSAAMKARSYKHAKEIYEMAISTKTEVDIRIMSSFIKAALSTGNTGHIFDAMEIFSKYGITRFIKSEDKEQSRTTNKHQRFWEHRLATGLRDALDKLKTQNVPGRTRKHDLLFGEYARVIAGIIGEKKVVNSRNTYDEWDIDL</sequence>
<dbReference type="InterPro" id="IPR050872">
    <property type="entry name" value="PPR_P_subfamily"/>
</dbReference>
<dbReference type="PANTHER" id="PTHR46128:SF211">
    <property type="entry name" value="PENTACOTRIPEPTIDE-REPEAT REGION OF PRORP DOMAIN-CONTAINING PROTEIN"/>
    <property type="match status" value="1"/>
</dbReference>
<comment type="caution">
    <text evidence="3">The sequence shown here is derived from an EMBL/GenBank/DDBJ whole genome shotgun (WGS) entry which is preliminary data.</text>
</comment>
<evidence type="ECO:0008006" key="5">
    <source>
        <dbReference type="Google" id="ProtNLM"/>
    </source>
</evidence>
<evidence type="ECO:0000256" key="2">
    <source>
        <dbReference type="PROSITE-ProRule" id="PRU00708"/>
    </source>
</evidence>